<evidence type="ECO:0000259" key="4">
    <source>
        <dbReference type="SMART" id="SM00822"/>
    </source>
</evidence>
<dbReference type="InterPro" id="IPR002347">
    <property type="entry name" value="SDR_fam"/>
</dbReference>
<dbReference type="InterPro" id="IPR020904">
    <property type="entry name" value="Sc_DH/Rdtase_CS"/>
</dbReference>
<evidence type="ECO:0000256" key="3">
    <source>
        <dbReference type="RuleBase" id="RU000363"/>
    </source>
</evidence>
<dbReference type="InterPro" id="IPR036291">
    <property type="entry name" value="NAD(P)-bd_dom_sf"/>
</dbReference>
<dbReference type="FunFam" id="3.40.50.720:FF:000173">
    <property type="entry name" value="3-oxoacyl-[acyl-carrier protein] reductase"/>
    <property type="match status" value="1"/>
</dbReference>
<name>A0A3Q8S5E1_9BACL</name>
<dbReference type="Pfam" id="PF00106">
    <property type="entry name" value="adh_short"/>
    <property type="match status" value="1"/>
</dbReference>
<protein>
    <submittedName>
        <fullName evidence="5">SDR family NAD(P)-dependent oxidoreductase</fullName>
    </submittedName>
</protein>
<dbReference type="PRINTS" id="PR00080">
    <property type="entry name" value="SDRFAMILY"/>
</dbReference>
<evidence type="ECO:0000256" key="1">
    <source>
        <dbReference type="ARBA" id="ARBA00006484"/>
    </source>
</evidence>
<organism evidence="5 6">
    <name type="scientific">Paenibacillus lentus</name>
    <dbReference type="NCBI Taxonomy" id="1338368"/>
    <lineage>
        <taxon>Bacteria</taxon>
        <taxon>Bacillati</taxon>
        <taxon>Bacillota</taxon>
        <taxon>Bacilli</taxon>
        <taxon>Bacillales</taxon>
        <taxon>Paenibacillaceae</taxon>
        <taxon>Paenibacillus</taxon>
    </lineage>
</organism>
<gene>
    <name evidence="5" type="ORF">EIM92_15895</name>
</gene>
<dbReference type="SMART" id="SM00822">
    <property type="entry name" value="PKS_KR"/>
    <property type="match status" value="1"/>
</dbReference>
<dbReference type="PANTHER" id="PTHR45024">
    <property type="entry name" value="DEHYDROGENASES, SHORT CHAIN"/>
    <property type="match status" value="1"/>
</dbReference>
<evidence type="ECO:0000313" key="5">
    <source>
        <dbReference type="EMBL" id="AZK47452.1"/>
    </source>
</evidence>
<accession>A0A3Q8S5E1</accession>
<dbReference type="GO" id="GO:0016491">
    <property type="term" value="F:oxidoreductase activity"/>
    <property type="evidence" value="ECO:0007669"/>
    <property type="project" value="UniProtKB-KW"/>
</dbReference>
<proteinExistence type="inferred from homology"/>
<evidence type="ECO:0000313" key="6">
    <source>
        <dbReference type="Proteomes" id="UP000273145"/>
    </source>
</evidence>
<dbReference type="AlphaFoldDB" id="A0A3Q8S5E1"/>
<evidence type="ECO:0000256" key="2">
    <source>
        <dbReference type="ARBA" id="ARBA00023002"/>
    </source>
</evidence>
<dbReference type="Proteomes" id="UP000273145">
    <property type="component" value="Chromosome"/>
</dbReference>
<dbReference type="PROSITE" id="PS00061">
    <property type="entry name" value="ADH_SHORT"/>
    <property type="match status" value="1"/>
</dbReference>
<dbReference type="RefSeq" id="WP_125083478.1">
    <property type="nucleotide sequence ID" value="NZ_CP034248.1"/>
</dbReference>
<feature type="domain" description="Ketoreductase" evidence="4">
    <location>
        <begin position="6"/>
        <end position="185"/>
    </location>
</feature>
<dbReference type="Gene3D" id="3.40.50.720">
    <property type="entry name" value="NAD(P)-binding Rossmann-like Domain"/>
    <property type="match status" value="1"/>
</dbReference>
<reference evidence="5 6" key="1">
    <citation type="submission" date="2018-11" db="EMBL/GenBank/DDBJ databases">
        <title>Genome sequencing of Paenibacillus lentus DSM25539(T).</title>
        <authorList>
            <person name="Kook J.-K."/>
            <person name="Park S.-N."/>
            <person name="Lim Y.K."/>
        </authorList>
    </citation>
    <scope>NUCLEOTIDE SEQUENCE [LARGE SCALE GENOMIC DNA]</scope>
    <source>
        <strain evidence="5 6">DSM 25539</strain>
    </source>
</reference>
<dbReference type="InterPro" id="IPR051687">
    <property type="entry name" value="Peroxisomal_Beta-Oxidation"/>
</dbReference>
<dbReference type="InterPro" id="IPR057326">
    <property type="entry name" value="KR_dom"/>
</dbReference>
<dbReference type="KEGG" id="plen:EIM92_15895"/>
<dbReference type="PRINTS" id="PR00081">
    <property type="entry name" value="GDHRDH"/>
</dbReference>
<dbReference type="SUPFAM" id="SSF51735">
    <property type="entry name" value="NAD(P)-binding Rossmann-fold domains"/>
    <property type="match status" value="1"/>
</dbReference>
<sequence length="282" mass="29935">MLLANQSAAITGSSRGIGRAIAIRMAQEGAKVIVNGTDESRVQAVVQEIRQSGGIAVGVAESVGTMDGGAKIISTAIQQFGRIDILVNNAGIIRDKIAHKLSEEDWDAVVDTHLKGTFTCTRAALPSMREHKHGCIINMTSTAGLHGTVGQLNYSAAKAGILGMTWTLALELENYGISVNAIAPAALTDMTLPYVERARRDAASTGQSFNDDYWKLGTPEEAAELAVALSLPQSRGITGAVFSVNGGDIGLWERPQHHSLASRKVEAWDAVEIFKQALTNIT</sequence>
<dbReference type="PANTHER" id="PTHR45024:SF2">
    <property type="entry name" value="SCP2 DOMAIN-CONTAINING PROTEIN"/>
    <property type="match status" value="1"/>
</dbReference>
<comment type="similarity">
    <text evidence="1 3">Belongs to the short-chain dehydrogenases/reductases (SDR) family.</text>
</comment>
<dbReference type="EMBL" id="CP034248">
    <property type="protein sequence ID" value="AZK47452.1"/>
    <property type="molecule type" value="Genomic_DNA"/>
</dbReference>
<keyword evidence="2" id="KW-0560">Oxidoreductase</keyword>
<keyword evidence="6" id="KW-1185">Reference proteome</keyword>
<dbReference type="OrthoDB" id="5786478at2"/>